<evidence type="ECO:0000313" key="3">
    <source>
        <dbReference type="Proteomes" id="UP000489600"/>
    </source>
</evidence>
<protein>
    <recommendedName>
        <fullName evidence="1">Ubiquitin-like domain-containing protein</fullName>
    </recommendedName>
</protein>
<gene>
    <name evidence="2" type="ORF">ANE_LOCUS3060</name>
</gene>
<accession>A0A565AVQ2</accession>
<dbReference type="InterPro" id="IPR029071">
    <property type="entry name" value="Ubiquitin-like_domsf"/>
</dbReference>
<evidence type="ECO:0000313" key="2">
    <source>
        <dbReference type="EMBL" id="VVA92615.1"/>
    </source>
</evidence>
<comment type="caution">
    <text evidence="2">The sequence shown here is derived from an EMBL/GenBank/DDBJ whole genome shotgun (WGS) entry which is preliminary data.</text>
</comment>
<feature type="domain" description="Ubiquitin-like" evidence="1">
    <location>
        <begin position="46"/>
        <end position="97"/>
    </location>
</feature>
<dbReference type="PROSITE" id="PS50053">
    <property type="entry name" value="UBIQUITIN_2"/>
    <property type="match status" value="1"/>
</dbReference>
<keyword evidence="3" id="KW-1185">Reference proteome</keyword>
<organism evidence="2 3">
    <name type="scientific">Arabis nemorensis</name>
    <dbReference type="NCBI Taxonomy" id="586526"/>
    <lineage>
        <taxon>Eukaryota</taxon>
        <taxon>Viridiplantae</taxon>
        <taxon>Streptophyta</taxon>
        <taxon>Embryophyta</taxon>
        <taxon>Tracheophyta</taxon>
        <taxon>Spermatophyta</taxon>
        <taxon>Magnoliopsida</taxon>
        <taxon>eudicotyledons</taxon>
        <taxon>Gunneridae</taxon>
        <taxon>Pentapetalae</taxon>
        <taxon>rosids</taxon>
        <taxon>malvids</taxon>
        <taxon>Brassicales</taxon>
        <taxon>Brassicaceae</taxon>
        <taxon>Arabideae</taxon>
        <taxon>Arabis</taxon>
    </lineage>
</organism>
<dbReference type="AlphaFoldDB" id="A0A565AVQ2"/>
<dbReference type="Pfam" id="PF00240">
    <property type="entry name" value="ubiquitin"/>
    <property type="match status" value="1"/>
</dbReference>
<proteinExistence type="predicted"/>
<sequence length="125" mass="14088">MSMIDWHSSLEKDFANNEELSPPGTGMVSIVDVDGCELDIIEKTVLSLSENLASFKEKIAEEIQIPPEKQVLFGKAGLFEDNNRSLAHYNVEQEKSLLCPCVRVGERKGYEQALLLRGNVYQSKW</sequence>
<dbReference type="InterPro" id="IPR000626">
    <property type="entry name" value="Ubiquitin-like_dom"/>
</dbReference>
<name>A0A565AVQ2_9BRAS</name>
<dbReference type="SUPFAM" id="SSF54236">
    <property type="entry name" value="Ubiquitin-like"/>
    <property type="match status" value="1"/>
</dbReference>
<reference evidence="2" key="1">
    <citation type="submission" date="2019-07" db="EMBL/GenBank/DDBJ databases">
        <authorList>
            <person name="Dittberner H."/>
        </authorList>
    </citation>
    <scope>NUCLEOTIDE SEQUENCE [LARGE SCALE GENOMIC DNA]</scope>
</reference>
<evidence type="ECO:0000259" key="1">
    <source>
        <dbReference type="PROSITE" id="PS50053"/>
    </source>
</evidence>
<dbReference type="Gene3D" id="3.10.20.90">
    <property type="entry name" value="Phosphatidylinositol 3-kinase Catalytic Subunit, Chain A, domain 1"/>
    <property type="match status" value="1"/>
</dbReference>
<dbReference type="OrthoDB" id="2161771at2759"/>
<dbReference type="EMBL" id="CABITT030000001">
    <property type="protein sequence ID" value="VVA92615.1"/>
    <property type="molecule type" value="Genomic_DNA"/>
</dbReference>
<dbReference type="Proteomes" id="UP000489600">
    <property type="component" value="Unassembled WGS sequence"/>
</dbReference>